<name>A0A1H6J330_9FLAO</name>
<protein>
    <submittedName>
        <fullName evidence="1">Uncharacterized protein</fullName>
    </submittedName>
</protein>
<reference evidence="2" key="1">
    <citation type="submission" date="2016-10" db="EMBL/GenBank/DDBJ databases">
        <authorList>
            <person name="Varghese N."/>
            <person name="Submissions S."/>
        </authorList>
    </citation>
    <scope>NUCLEOTIDE SEQUENCE [LARGE SCALE GENOMIC DNA]</scope>
    <source>
        <strain evidence="2">CGMCC 1.10825</strain>
    </source>
</reference>
<evidence type="ECO:0000313" key="1">
    <source>
        <dbReference type="EMBL" id="SEH56326.1"/>
    </source>
</evidence>
<dbReference type="STRING" id="1159016.SAMN02927937_00198"/>
<accession>A0A1H6J330</accession>
<dbReference type="EMBL" id="FNXE01000002">
    <property type="protein sequence ID" value="SEH56326.1"/>
    <property type="molecule type" value="Genomic_DNA"/>
</dbReference>
<dbReference type="AlphaFoldDB" id="A0A1H6J330"/>
<dbReference type="Proteomes" id="UP000199634">
    <property type="component" value="Unassembled WGS sequence"/>
</dbReference>
<proteinExistence type="predicted"/>
<sequence>MALYHKIKFYSMIKNYKSNSKQQNNLLPKKSTIDFVLNYSKSTKMVKKDSFNFITFQN</sequence>
<organism evidence="1 2">
    <name type="scientific">Paenimyroides marinum</name>
    <dbReference type="NCBI Taxonomy" id="1159016"/>
    <lineage>
        <taxon>Bacteria</taxon>
        <taxon>Pseudomonadati</taxon>
        <taxon>Bacteroidota</taxon>
        <taxon>Flavobacteriia</taxon>
        <taxon>Flavobacteriales</taxon>
        <taxon>Flavobacteriaceae</taxon>
        <taxon>Paenimyroides</taxon>
    </lineage>
</organism>
<gene>
    <name evidence="1" type="ORF">SAMN02927937_00198</name>
</gene>
<keyword evidence="2" id="KW-1185">Reference proteome</keyword>
<evidence type="ECO:0000313" key="2">
    <source>
        <dbReference type="Proteomes" id="UP000199634"/>
    </source>
</evidence>